<dbReference type="Gramene" id="Solyc09g072885.1.1">
    <property type="protein sequence ID" value="Solyc09g072885.1.1"/>
    <property type="gene ID" value="Solyc09g072885.1"/>
</dbReference>
<organism evidence="1">
    <name type="scientific">Solanum lycopersicum</name>
    <name type="common">Tomato</name>
    <name type="synonym">Lycopersicon esculentum</name>
    <dbReference type="NCBI Taxonomy" id="4081"/>
    <lineage>
        <taxon>Eukaryota</taxon>
        <taxon>Viridiplantae</taxon>
        <taxon>Streptophyta</taxon>
        <taxon>Embryophyta</taxon>
        <taxon>Tracheophyta</taxon>
        <taxon>Spermatophyta</taxon>
        <taxon>Magnoliopsida</taxon>
        <taxon>eudicotyledons</taxon>
        <taxon>Gunneridae</taxon>
        <taxon>Pentapetalae</taxon>
        <taxon>asterids</taxon>
        <taxon>lamiids</taxon>
        <taxon>Solanales</taxon>
        <taxon>Solanaceae</taxon>
        <taxon>Solanoideae</taxon>
        <taxon>Solaneae</taxon>
        <taxon>Solanum</taxon>
        <taxon>Solanum subgen. Lycopersicon</taxon>
    </lineage>
</organism>
<protein>
    <submittedName>
        <fullName evidence="1">Uncharacterized protein</fullName>
    </submittedName>
</protein>
<dbReference type="Proteomes" id="UP000004994">
    <property type="component" value="Chromosome 9"/>
</dbReference>
<accession>A0A3Q7I699</accession>
<proteinExistence type="predicted"/>
<dbReference type="AlphaFoldDB" id="A0A3Q7I699"/>
<evidence type="ECO:0000313" key="1">
    <source>
        <dbReference type="EnsemblPlants" id="Solyc09g072885.1.1"/>
    </source>
</evidence>
<sequence length="61" mass="6905">MHIFLLRKFLHVHAFQVKCLEVSFVCYIFGVSRVNSSPIAGIQNCQLNLHVKVGFGETNDV</sequence>
<dbReference type="InParanoid" id="A0A3Q7I699"/>
<reference evidence="1" key="2">
    <citation type="submission" date="2019-01" db="UniProtKB">
        <authorList>
            <consortium name="EnsemblPlants"/>
        </authorList>
    </citation>
    <scope>IDENTIFICATION</scope>
    <source>
        <strain evidence="1">cv. Heinz 1706</strain>
    </source>
</reference>
<evidence type="ECO:0000313" key="2">
    <source>
        <dbReference type="Proteomes" id="UP000004994"/>
    </source>
</evidence>
<name>A0A3Q7I699_SOLLC</name>
<dbReference type="EnsemblPlants" id="Solyc09g072885.1.1">
    <property type="protein sequence ID" value="Solyc09g072885.1.1"/>
    <property type="gene ID" value="Solyc09g072885.1"/>
</dbReference>
<reference evidence="1" key="1">
    <citation type="journal article" date="2012" name="Nature">
        <title>The tomato genome sequence provides insights into fleshy fruit evolution.</title>
        <authorList>
            <consortium name="Tomato Genome Consortium"/>
        </authorList>
    </citation>
    <scope>NUCLEOTIDE SEQUENCE [LARGE SCALE GENOMIC DNA]</scope>
    <source>
        <strain evidence="1">cv. Heinz 1706</strain>
    </source>
</reference>
<keyword evidence="2" id="KW-1185">Reference proteome</keyword>